<accession>A0A1H1SPF5</accession>
<sequence>MAKGSPTTIVIDGLVFHSDGDPEPLRSGGVTAANITVAPYLEGFQSAFDNMSRWRAIAERDDSGWKLVLRAGDIRVAQEEGKTGLIMGWQNLWPIERSIDRIAGFHALGLRVAQLTYNDANFVGDGCGEERNGGLTVFGRKVVHELNRLGIAIDLSHCSEKTVQETAALSSQPVFLTHANAKSVDARLRNKTDDSIRAVAATGGVIGISIHGFMNWNGDPSQPPTLENFVKHVKYVANLVGSEHVGIGTDFACVQNASEVDRVLSLSKGYPEAAGVFIDAFGNDLADRYPKETPTPRQFSKMLEALDRSGFKASEIDGIAGGNFLRAFDKIWR</sequence>
<dbReference type="Pfam" id="PF01244">
    <property type="entry name" value="Peptidase_M19"/>
    <property type="match status" value="1"/>
</dbReference>
<protein>
    <submittedName>
        <fullName evidence="1">Membrane dipeptidase</fullName>
    </submittedName>
</protein>
<dbReference type="PROSITE" id="PS51365">
    <property type="entry name" value="RENAL_DIPEPTIDASE_2"/>
    <property type="match status" value="1"/>
</dbReference>
<dbReference type="InterPro" id="IPR032466">
    <property type="entry name" value="Metal_Hydrolase"/>
</dbReference>
<evidence type="ECO:0000313" key="2">
    <source>
        <dbReference type="Proteomes" id="UP000243904"/>
    </source>
</evidence>
<organism evidence="1 2">
    <name type="scientific">Bradyrhizobium canariense</name>
    <dbReference type="NCBI Taxonomy" id="255045"/>
    <lineage>
        <taxon>Bacteria</taxon>
        <taxon>Pseudomonadati</taxon>
        <taxon>Pseudomonadota</taxon>
        <taxon>Alphaproteobacteria</taxon>
        <taxon>Hyphomicrobiales</taxon>
        <taxon>Nitrobacteraceae</taxon>
        <taxon>Bradyrhizobium</taxon>
    </lineage>
</organism>
<dbReference type="RefSeq" id="WP_146687263.1">
    <property type="nucleotide sequence ID" value="NZ_LT629750.1"/>
</dbReference>
<dbReference type="PANTHER" id="PTHR10443">
    <property type="entry name" value="MICROSOMAL DIPEPTIDASE"/>
    <property type="match status" value="1"/>
</dbReference>
<dbReference type="InterPro" id="IPR008257">
    <property type="entry name" value="Pept_M19"/>
</dbReference>
<dbReference type="Proteomes" id="UP000243904">
    <property type="component" value="Chromosome I"/>
</dbReference>
<dbReference type="SUPFAM" id="SSF51556">
    <property type="entry name" value="Metallo-dependent hydrolases"/>
    <property type="match status" value="1"/>
</dbReference>
<proteinExistence type="predicted"/>
<keyword evidence="2" id="KW-1185">Reference proteome</keyword>
<reference evidence="2" key="1">
    <citation type="submission" date="2016-10" db="EMBL/GenBank/DDBJ databases">
        <authorList>
            <person name="Varghese N."/>
            <person name="Submissions S."/>
        </authorList>
    </citation>
    <scope>NUCLEOTIDE SEQUENCE [LARGE SCALE GENOMIC DNA]</scope>
    <source>
        <strain evidence="2">GAS369</strain>
    </source>
</reference>
<dbReference type="PANTHER" id="PTHR10443:SF12">
    <property type="entry name" value="DIPEPTIDASE"/>
    <property type="match status" value="1"/>
</dbReference>
<dbReference type="EMBL" id="LT629750">
    <property type="protein sequence ID" value="SDS49753.1"/>
    <property type="molecule type" value="Genomic_DNA"/>
</dbReference>
<gene>
    <name evidence="1" type="ORF">SAMN05444158_2240</name>
</gene>
<dbReference type="GO" id="GO:0070573">
    <property type="term" value="F:metallodipeptidase activity"/>
    <property type="evidence" value="ECO:0007669"/>
    <property type="project" value="InterPro"/>
</dbReference>
<dbReference type="Gene3D" id="3.20.20.140">
    <property type="entry name" value="Metal-dependent hydrolases"/>
    <property type="match status" value="1"/>
</dbReference>
<evidence type="ECO:0000313" key="1">
    <source>
        <dbReference type="EMBL" id="SDS49753.1"/>
    </source>
</evidence>
<dbReference type="AlphaFoldDB" id="A0A1H1SPF5"/>
<dbReference type="GO" id="GO:0006508">
    <property type="term" value="P:proteolysis"/>
    <property type="evidence" value="ECO:0007669"/>
    <property type="project" value="InterPro"/>
</dbReference>
<name>A0A1H1SPF5_9BRAD</name>